<feature type="domain" description="G" evidence="1">
    <location>
        <begin position="2"/>
        <end position="89"/>
    </location>
</feature>
<evidence type="ECO:0000313" key="3">
    <source>
        <dbReference type="Proteomes" id="UP001500888"/>
    </source>
</evidence>
<dbReference type="InterPro" id="IPR027417">
    <property type="entry name" value="P-loop_NTPase"/>
</dbReference>
<dbReference type="EMBL" id="BAAAZR010000063">
    <property type="protein sequence ID" value="GAA3846419.1"/>
    <property type="molecule type" value="Genomic_DNA"/>
</dbReference>
<dbReference type="Gene3D" id="3.40.50.300">
    <property type="entry name" value="P-loop containing nucleotide triphosphate hydrolases"/>
    <property type="match status" value="1"/>
</dbReference>
<organism evidence="2 3">
    <name type="scientific">Sphaerisporangium flaviroseum</name>
    <dbReference type="NCBI Taxonomy" id="509199"/>
    <lineage>
        <taxon>Bacteria</taxon>
        <taxon>Bacillati</taxon>
        <taxon>Actinomycetota</taxon>
        <taxon>Actinomycetes</taxon>
        <taxon>Streptosporangiales</taxon>
        <taxon>Streptosporangiaceae</taxon>
        <taxon>Sphaerisporangium</taxon>
    </lineage>
</organism>
<dbReference type="Pfam" id="PF01926">
    <property type="entry name" value="MMR_HSR1"/>
    <property type="match status" value="1"/>
</dbReference>
<dbReference type="Proteomes" id="UP001500888">
    <property type="component" value="Unassembled WGS sequence"/>
</dbReference>
<accession>A0ABP7JJG1</accession>
<sequence>MLNVLFGTQLPVGDLKPVTGKPHAISVPGNTGHLLTFWDMPGIGESEAADASYLAMYVARLAEADVVIWAVHADSRATTAETRCLNRLLEDAGPDLRRQVVAKLTFVMTKADMLAPPPWIFDMRGRRGSFLPSAPLAARLDQKAAHFEKALIEPWGEVLRASTYNTGEFAVSDERLSFDRHAVHYDGHFSEEVRGAYVAAYPEHAGVFSRLRDNHRVLPCSALFRFNLAPLMVNVVNKLGPTAVFRFQRVLDDADELAEVPVAVVREYGNFVVWDGVRGVRLSDLSRSPL</sequence>
<name>A0ABP7JJG1_9ACTN</name>
<proteinExistence type="predicted"/>
<comment type="caution">
    <text evidence="2">The sequence shown here is derived from an EMBL/GenBank/DDBJ whole genome shotgun (WGS) entry which is preliminary data.</text>
</comment>
<protein>
    <recommendedName>
        <fullName evidence="1">G domain-containing protein</fullName>
    </recommendedName>
</protein>
<dbReference type="SUPFAM" id="SSF52540">
    <property type="entry name" value="P-loop containing nucleoside triphosphate hydrolases"/>
    <property type="match status" value="1"/>
</dbReference>
<dbReference type="InterPro" id="IPR006073">
    <property type="entry name" value="GTP-bd"/>
</dbReference>
<keyword evidence="3" id="KW-1185">Reference proteome</keyword>
<gene>
    <name evidence="2" type="ORF">GCM10022226_82490</name>
</gene>
<reference evidence="3" key="1">
    <citation type="journal article" date="2019" name="Int. J. Syst. Evol. Microbiol.">
        <title>The Global Catalogue of Microorganisms (GCM) 10K type strain sequencing project: providing services to taxonomists for standard genome sequencing and annotation.</title>
        <authorList>
            <consortium name="The Broad Institute Genomics Platform"/>
            <consortium name="The Broad Institute Genome Sequencing Center for Infectious Disease"/>
            <person name="Wu L."/>
            <person name="Ma J."/>
        </authorList>
    </citation>
    <scope>NUCLEOTIDE SEQUENCE [LARGE SCALE GENOMIC DNA]</scope>
    <source>
        <strain evidence="3">JCM 16908</strain>
    </source>
</reference>
<evidence type="ECO:0000259" key="1">
    <source>
        <dbReference type="Pfam" id="PF01926"/>
    </source>
</evidence>
<evidence type="ECO:0000313" key="2">
    <source>
        <dbReference type="EMBL" id="GAA3846419.1"/>
    </source>
</evidence>